<dbReference type="AlphaFoldDB" id="A0A5B7FHM7"/>
<dbReference type="Proteomes" id="UP000324222">
    <property type="component" value="Unassembled WGS sequence"/>
</dbReference>
<comment type="caution">
    <text evidence="1">The sequence shown here is derived from an EMBL/GenBank/DDBJ whole genome shotgun (WGS) entry which is preliminary data.</text>
</comment>
<organism evidence="1 2">
    <name type="scientific">Portunus trituberculatus</name>
    <name type="common">Swimming crab</name>
    <name type="synonym">Neptunus trituberculatus</name>
    <dbReference type="NCBI Taxonomy" id="210409"/>
    <lineage>
        <taxon>Eukaryota</taxon>
        <taxon>Metazoa</taxon>
        <taxon>Ecdysozoa</taxon>
        <taxon>Arthropoda</taxon>
        <taxon>Crustacea</taxon>
        <taxon>Multicrustacea</taxon>
        <taxon>Malacostraca</taxon>
        <taxon>Eumalacostraca</taxon>
        <taxon>Eucarida</taxon>
        <taxon>Decapoda</taxon>
        <taxon>Pleocyemata</taxon>
        <taxon>Brachyura</taxon>
        <taxon>Eubrachyura</taxon>
        <taxon>Portunoidea</taxon>
        <taxon>Portunidae</taxon>
        <taxon>Portuninae</taxon>
        <taxon>Portunus</taxon>
    </lineage>
</organism>
<keyword evidence="2" id="KW-1185">Reference proteome</keyword>
<proteinExistence type="predicted"/>
<dbReference type="EMBL" id="VSRR010006496">
    <property type="protein sequence ID" value="MPC44926.1"/>
    <property type="molecule type" value="Genomic_DNA"/>
</dbReference>
<accession>A0A5B7FHM7</accession>
<evidence type="ECO:0000313" key="1">
    <source>
        <dbReference type="EMBL" id="MPC44926.1"/>
    </source>
</evidence>
<name>A0A5B7FHM7_PORTR</name>
<sequence length="102" mass="11335">MGGAEWAAKKKCKYVGVRSVAQQVRRAKTGGGTRHSAGSRHPSLFSLLPRDVTHSASFLLTFLPPYLHPSLLQLPLERNLSHRSLRYSVSLIARFAFVTSLF</sequence>
<gene>
    <name evidence="1" type="ORF">E2C01_038608</name>
</gene>
<protein>
    <submittedName>
        <fullName evidence="1">Uncharacterized protein</fullName>
    </submittedName>
</protein>
<evidence type="ECO:0000313" key="2">
    <source>
        <dbReference type="Proteomes" id="UP000324222"/>
    </source>
</evidence>
<reference evidence="1 2" key="1">
    <citation type="submission" date="2019-05" db="EMBL/GenBank/DDBJ databases">
        <title>Another draft genome of Portunus trituberculatus and its Hox gene families provides insights of decapod evolution.</title>
        <authorList>
            <person name="Jeong J.-H."/>
            <person name="Song I."/>
            <person name="Kim S."/>
            <person name="Choi T."/>
            <person name="Kim D."/>
            <person name="Ryu S."/>
            <person name="Kim W."/>
        </authorList>
    </citation>
    <scope>NUCLEOTIDE SEQUENCE [LARGE SCALE GENOMIC DNA]</scope>
    <source>
        <tissue evidence="1">Muscle</tissue>
    </source>
</reference>